<gene>
    <name evidence="3" type="ORF">CHUV0807_2345</name>
</gene>
<reference evidence="4" key="1">
    <citation type="submission" date="2016-04" db="EMBL/GenBank/DDBJ databases">
        <authorList>
            <person name="Tagini F."/>
        </authorList>
    </citation>
    <scope>NUCLEOTIDE SEQUENCE [LARGE SCALE GENOMIC DNA]</scope>
    <source>
        <strain evidence="4">CHUV0807</strain>
    </source>
</reference>
<dbReference type="RefSeq" id="WP_079542089.1">
    <property type="nucleotide sequence ID" value="NZ_FKLO01000080.1"/>
</dbReference>
<dbReference type="AlphaFoldDB" id="A0A1C3H6X5"/>
<dbReference type="CDD" id="cd14686">
    <property type="entry name" value="bZIP"/>
    <property type="match status" value="1"/>
</dbReference>
<evidence type="ECO:0000256" key="1">
    <source>
        <dbReference type="SAM" id="Coils"/>
    </source>
</evidence>
<proteinExistence type="predicted"/>
<accession>A0A1C3H6X5</accession>
<evidence type="ECO:0000256" key="2">
    <source>
        <dbReference type="SAM" id="MobiDB-lite"/>
    </source>
</evidence>
<keyword evidence="1" id="KW-0175">Coiled coil</keyword>
<dbReference type="Proteomes" id="UP000190837">
    <property type="component" value="Unassembled WGS sequence"/>
</dbReference>
<organism evidence="3 4">
    <name type="scientific">Cardiobacterium hominis</name>
    <dbReference type="NCBI Taxonomy" id="2718"/>
    <lineage>
        <taxon>Bacteria</taxon>
        <taxon>Pseudomonadati</taxon>
        <taxon>Pseudomonadota</taxon>
        <taxon>Gammaproteobacteria</taxon>
        <taxon>Cardiobacteriales</taxon>
        <taxon>Cardiobacteriaceae</taxon>
        <taxon>Cardiobacterium</taxon>
    </lineage>
</organism>
<feature type="region of interest" description="Disordered" evidence="2">
    <location>
        <begin position="162"/>
        <end position="182"/>
    </location>
</feature>
<name>A0A1C3H6X5_9GAMM</name>
<evidence type="ECO:0000313" key="4">
    <source>
        <dbReference type="Proteomes" id="UP000190837"/>
    </source>
</evidence>
<dbReference type="EMBL" id="FKLO01000080">
    <property type="protein sequence ID" value="SAM71591.1"/>
    <property type="molecule type" value="Genomic_DNA"/>
</dbReference>
<feature type="region of interest" description="Disordered" evidence="2">
    <location>
        <begin position="283"/>
        <end position="313"/>
    </location>
</feature>
<feature type="coiled-coil region" evidence="1">
    <location>
        <begin position="188"/>
        <end position="229"/>
    </location>
</feature>
<protein>
    <submittedName>
        <fullName evidence="3">Uncharacterized protein</fullName>
    </submittedName>
</protein>
<evidence type="ECO:0000313" key="3">
    <source>
        <dbReference type="EMBL" id="SAM71591.1"/>
    </source>
</evidence>
<sequence length="313" mass="32887">MRKDQQPTSACHLPLGGVQLAAASADNTAPRTFSGVAHSGKPFVYKGKRAIVDLSTLSHKDAVPALLLHDRAARVGVGKLAIGADGLTISGTLLDNEHGKQVAAEADQGFPWQMSAHIDPARVESLPAGKTASVNGQTITGPILILRDSDVREVSFTPTGVDKSTHATVLGDDDDPENPNPQEKTVTLEEALAEIAELKKQVEALKKSNEELAKEKENLAAENRAAQVDAQLSAAGYVKSKDGKGWQGLSGKTYEVLLAADAETAKAMIADLAPKNEQTAGWLMSETHTDDNKPSGNALLDDAAARSKGGAYV</sequence>